<sequence length="109" mass="11909">MLNSEEKVRLAGNPTVMVCERGTMFSYYDLIVDPWNLEWMKDANFPVVADVTDSLQHPAGKKLDGGGVASGGLHKLILCIARTAVSVGTVGIFMERESKQGEATDEQKH</sequence>
<evidence type="ECO:0000313" key="1">
    <source>
        <dbReference type="EMBL" id="KAJ4710243.1"/>
    </source>
</evidence>
<dbReference type="EMBL" id="CM051402">
    <property type="protein sequence ID" value="KAJ4710243.1"/>
    <property type="molecule type" value="Genomic_DNA"/>
</dbReference>
<dbReference type="Proteomes" id="UP001164539">
    <property type="component" value="Chromosome 9"/>
</dbReference>
<gene>
    <name evidence="1" type="ORF">OWV82_016452</name>
</gene>
<evidence type="ECO:0000313" key="2">
    <source>
        <dbReference type="Proteomes" id="UP001164539"/>
    </source>
</evidence>
<keyword evidence="2" id="KW-1185">Reference proteome</keyword>
<protein>
    <submittedName>
        <fullName evidence="1">2-dehydro-3-deoxyphosphooctonate aldolase</fullName>
    </submittedName>
</protein>
<accession>A0ACC1XH80</accession>
<name>A0ACC1XH80_MELAZ</name>
<proteinExistence type="predicted"/>
<organism evidence="1 2">
    <name type="scientific">Melia azedarach</name>
    <name type="common">Chinaberry tree</name>
    <dbReference type="NCBI Taxonomy" id="155640"/>
    <lineage>
        <taxon>Eukaryota</taxon>
        <taxon>Viridiplantae</taxon>
        <taxon>Streptophyta</taxon>
        <taxon>Embryophyta</taxon>
        <taxon>Tracheophyta</taxon>
        <taxon>Spermatophyta</taxon>
        <taxon>Magnoliopsida</taxon>
        <taxon>eudicotyledons</taxon>
        <taxon>Gunneridae</taxon>
        <taxon>Pentapetalae</taxon>
        <taxon>rosids</taxon>
        <taxon>malvids</taxon>
        <taxon>Sapindales</taxon>
        <taxon>Meliaceae</taxon>
        <taxon>Melia</taxon>
    </lineage>
</organism>
<reference evidence="1 2" key="1">
    <citation type="journal article" date="2023" name="Science">
        <title>Complex scaffold remodeling in plant triterpene biosynthesis.</title>
        <authorList>
            <person name="De La Pena R."/>
            <person name="Hodgson H."/>
            <person name="Liu J.C."/>
            <person name="Stephenson M.J."/>
            <person name="Martin A.C."/>
            <person name="Owen C."/>
            <person name="Harkess A."/>
            <person name="Leebens-Mack J."/>
            <person name="Jimenez L.E."/>
            <person name="Osbourn A."/>
            <person name="Sattely E.S."/>
        </authorList>
    </citation>
    <scope>NUCLEOTIDE SEQUENCE [LARGE SCALE GENOMIC DNA]</scope>
    <source>
        <strain evidence="2">cv. JPN11</strain>
        <tissue evidence="1">Leaf</tissue>
    </source>
</reference>
<comment type="caution">
    <text evidence="1">The sequence shown here is derived from an EMBL/GenBank/DDBJ whole genome shotgun (WGS) entry which is preliminary data.</text>
</comment>